<dbReference type="STRING" id="1121345.SAMN02745217_02243"/>
<evidence type="ECO:0000259" key="2">
    <source>
        <dbReference type="Pfam" id="PF11738"/>
    </source>
</evidence>
<evidence type="ECO:0000313" key="3">
    <source>
        <dbReference type="EMBL" id="SHO49306.1"/>
    </source>
</evidence>
<dbReference type="AlphaFoldDB" id="A0A1M7Y9Q9"/>
<dbReference type="Pfam" id="PF11738">
    <property type="entry name" value="DUF3298"/>
    <property type="match status" value="1"/>
</dbReference>
<organism evidence="3 4">
    <name type="scientific">Anaerocolumna xylanovorans DSM 12503</name>
    <dbReference type="NCBI Taxonomy" id="1121345"/>
    <lineage>
        <taxon>Bacteria</taxon>
        <taxon>Bacillati</taxon>
        <taxon>Bacillota</taxon>
        <taxon>Clostridia</taxon>
        <taxon>Lachnospirales</taxon>
        <taxon>Lachnospiraceae</taxon>
        <taxon>Anaerocolumna</taxon>
    </lineage>
</organism>
<dbReference type="InterPro" id="IPR037126">
    <property type="entry name" value="PdaC/RsiV-like_sf"/>
</dbReference>
<accession>A0A1M7Y9Q9</accession>
<keyword evidence="1" id="KW-0812">Transmembrane</keyword>
<proteinExistence type="predicted"/>
<dbReference type="OrthoDB" id="4990at2"/>
<keyword evidence="1" id="KW-1133">Transmembrane helix</keyword>
<protein>
    <recommendedName>
        <fullName evidence="2">DUF3298 domain-containing protein</fullName>
    </recommendedName>
</protein>
<feature type="domain" description="DUF3298" evidence="2">
    <location>
        <begin position="211"/>
        <end position="287"/>
    </location>
</feature>
<keyword evidence="4" id="KW-1185">Reference proteome</keyword>
<keyword evidence="1" id="KW-0472">Membrane</keyword>
<name>A0A1M7Y9Q9_9FIRM</name>
<dbReference type="Proteomes" id="UP000184612">
    <property type="component" value="Unassembled WGS sequence"/>
</dbReference>
<evidence type="ECO:0000256" key="1">
    <source>
        <dbReference type="SAM" id="Phobius"/>
    </source>
</evidence>
<gene>
    <name evidence="3" type="ORF">SAMN02745217_02243</name>
</gene>
<sequence>MKELDMAKKIYQNIKVPAELNERINKELKKSESNQNTGTVKKAVHSRLKICITAAAACIALFITALNTNAVFAENAKRLPVIGQVAKVLTLRSYEETDKDKTIKVTLPEVASEASVAEQINKLIEEKSKTYTKEAAERVQEYKDAFLETGGTEEEFSKKNIKIKVDYDIKYQDTDLVSFVLYGAESWVSAYDFNTFFNIDLKNDTEVTLRDLLGPDYIEIANQSIKEQMKQRLAENPDNMYFTTEEGGFTSIDSHTKFYINEKKNPVIVFDKYEVAPGSMGIQEFEIIKK</sequence>
<dbReference type="EMBL" id="FRFD01000006">
    <property type="protein sequence ID" value="SHO49306.1"/>
    <property type="molecule type" value="Genomic_DNA"/>
</dbReference>
<evidence type="ECO:0000313" key="4">
    <source>
        <dbReference type="Proteomes" id="UP000184612"/>
    </source>
</evidence>
<dbReference type="InterPro" id="IPR021729">
    <property type="entry name" value="DUF3298"/>
</dbReference>
<dbReference type="Gene3D" id="3.90.640.20">
    <property type="entry name" value="Heat-shock cognate protein, ATPase"/>
    <property type="match status" value="1"/>
</dbReference>
<dbReference type="RefSeq" id="WP_073588938.1">
    <property type="nucleotide sequence ID" value="NZ_FRFD01000006.1"/>
</dbReference>
<feature type="transmembrane region" description="Helical" evidence="1">
    <location>
        <begin position="50"/>
        <end position="72"/>
    </location>
</feature>
<dbReference type="Gene3D" id="3.30.565.40">
    <property type="entry name" value="Fervidobacterium nodosum Rt17-B1 like"/>
    <property type="match status" value="1"/>
</dbReference>
<reference evidence="3 4" key="1">
    <citation type="submission" date="2016-12" db="EMBL/GenBank/DDBJ databases">
        <authorList>
            <person name="Song W.-J."/>
            <person name="Kurnit D.M."/>
        </authorList>
    </citation>
    <scope>NUCLEOTIDE SEQUENCE [LARGE SCALE GENOMIC DNA]</scope>
    <source>
        <strain evidence="3 4">DSM 12503</strain>
    </source>
</reference>